<gene>
    <name evidence="2" type="ORF">ucyna2_00971</name>
</gene>
<organism evidence="2 3">
    <name type="scientific">Candidatus Atelocyanobacterium thalassa isolate SIO64986</name>
    <dbReference type="NCBI Taxonomy" id="1527444"/>
    <lineage>
        <taxon>Bacteria</taxon>
        <taxon>Bacillati</taxon>
        <taxon>Cyanobacteriota</taxon>
        <taxon>Cyanophyceae</taxon>
        <taxon>Oscillatoriophycideae</taxon>
        <taxon>Chroococcales</taxon>
        <taxon>Aphanothecaceae</taxon>
        <taxon>Candidatus Atelocyanobacterium</taxon>
        <taxon>Candidatus Atelocyanobacterium thalassae</taxon>
    </lineage>
</organism>
<evidence type="ECO:0000313" key="3">
    <source>
        <dbReference type="Proteomes" id="UP000028922"/>
    </source>
</evidence>
<evidence type="ECO:0008006" key="4">
    <source>
        <dbReference type="Google" id="ProtNLM"/>
    </source>
</evidence>
<dbReference type="STRING" id="1527444.ucyna2_00971"/>
<reference evidence="2 3" key="1">
    <citation type="submission" date="2014-08" db="EMBL/GenBank/DDBJ databases">
        <title>Comparative genomics reveals surprising divergence of two closely related strains of uncultivated UCYN-A cyanobacteria.</title>
        <authorList>
            <person name="Bombar D."/>
            <person name="Heller P."/>
            <person name="Sanchez-Baracaldo P."/>
            <person name="Carter B.J."/>
            <person name="Zert J.P."/>
        </authorList>
    </citation>
    <scope>NUCLEOTIDE SEQUENCE [LARGE SCALE GENOMIC DNA]</scope>
</reference>
<sequence>MSNLQNLPLLEDLKAVSLDNLTKLPEKIGICLMANKSGYVYYVSKSTNLKQYLLNYDLSNLYQNNIYKIHYLLCNQTELEDIEAEYLIFYTPFRNQDKNQVDTEKIPNSISLSFYQKIDRYLEICNLIDKLEKEKEILKKNITNHADDYKQKNGTNLTYKNITILTNQRKTWEYSSVVKELETKIKNLKKVEQKNGLAKVVKLSLYSTIRGK</sequence>
<protein>
    <recommendedName>
        <fullName evidence="4">GIY-YIG domain-containing protein</fullName>
    </recommendedName>
</protein>
<accession>A0A086CGC7</accession>
<dbReference type="EMBL" id="JPSP01000011">
    <property type="protein sequence ID" value="KFF41241.1"/>
    <property type="molecule type" value="Genomic_DNA"/>
</dbReference>
<dbReference type="AlphaFoldDB" id="A0A086CGC7"/>
<dbReference type="Proteomes" id="UP000028922">
    <property type="component" value="Unassembled WGS sequence"/>
</dbReference>
<name>A0A086CGC7_9CHRO</name>
<evidence type="ECO:0000313" key="2">
    <source>
        <dbReference type="EMBL" id="KFF41241.1"/>
    </source>
</evidence>
<keyword evidence="1" id="KW-0175">Coiled coil</keyword>
<feature type="coiled-coil region" evidence="1">
    <location>
        <begin position="121"/>
        <end position="148"/>
    </location>
</feature>
<evidence type="ECO:0000256" key="1">
    <source>
        <dbReference type="SAM" id="Coils"/>
    </source>
</evidence>
<proteinExistence type="predicted"/>
<dbReference type="eggNOG" id="COG0322">
    <property type="taxonomic scope" value="Bacteria"/>
</dbReference>
<comment type="caution">
    <text evidence="2">The sequence shown here is derived from an EMBL/GenBank/DDBJ whole genome shotgun (WGS) entry which is preliminary data.</text>
</comment>